<dbReference type="AlphaFoldDB" id="A0A8H8R2L8"/>
<comment type="caution">
    <text evidence="4">The sequence shown here is derived from an EMBL/GenBank/DDBJ whole genome shotgun (WGS) entry which is preliminary data.</text>
</comment>
<dbReference type="GeneID" id="41983155"/>
<dbReference type="GO" id="GO:0016616">
    <property type="term" value="F:oxidoreductase activity, acting on the CH-OH group of donors, NAD or NADP as acceptor"/>
    <property type="evidence" value="ECO:0007669"/>
    <property type="project" value="TreeGrafter"/>
</dbReference>
<evidence type="ECO:0000259" key="3">
    <source>
        <dbReference type="Pfam" id="PF01370"/>
    </source>
</evidence>
<keyword evidence="5" id="KW-1185">Reference proteome</keyword>
<accession>A0A8H8R2L8</accession>
<evidence type="ECO:0000256" key="1">
    <source>
        <dbReference type="ARBA" id="ARBA00023002"/>
    </source>
</evidence>
<dbReference type="OrthoDB" id="2735536at2759"/>
<feature type="domain" description="NAD-dependent epimerase/dehydratase" evidence="3">
    <location>
        <begin position="7"/>
        <end position="256"/>
    </location>
</feature>
<dbReference type="SUPFAM" id="SSF51735">
    <property type="entry name" value="NAD(P)-binding Rossmann-fold domains"/>
    <property type="match status" value="1"/>
</dbReference>
<organism evidence="4 5">
    <name type="scientific">Lachnellula hyalina</name>
    <dbReference type="NCBI Taxonomy" id="1316788"/>
    <lineage>
        <taxon>Eukaryota</taxon>
        <taxon>Fungi</taxon>
        <taxon>Dikarya</taxon>
        <taxon>Ascomycota</taxon>
        <taxon>Pezizomycotina</taxon>
        <taxon>Leotiomycetes</taxon>
        <taxon>Helotiales</taxon>
        <taxon>Lachnaceae</taxon>
        <taxon>Lachnellula</taxon>
    </lineage>
</organism>
<dbReference type="EMBL" id="QGMH01000050">
    <property type="protein sequence ID" value="TVY27377.1"/>
    <property type="molecule type" value="Genomic_DNA"/>
</dbReference>
<proteinExistence type="inferred from homology"/>
<dbReference type="InterPro" id="IPR050425">
    <property type="entry name" value="NAD(P)_dehydrat-like"/>
</dbReference>
<comment type="similarity">
    <text evidence="2">Belongs to the NAD(P)-dependent epimerase/dehydratase family. Dihydroflavonol-4-reductase subfamily.</text>
</comment>
<gene>
    <name evidence="4" type="ORF">LHYA1_G002957</name>
</gene>
<evidence type="ECO:0000313" key="5">
    <source>
        <dbReference type="Proteomes" id="UP000431533"/>
    </source>
</evidence>
<sequence>MSAKGLIFMTGGTGFIGATTTLVALKAGYHLRLAVRQESQISKLKHVFPEYLPSLDFVLVPDIAADDAYAGKLDGVDYIIHLASPIPHTTEKEEIVTPAVKATMNILAEAARVGSVKRVVIMSSVVALIPLAGVPEGGVIKEDNDWDLSVDETADFTRENDFLTSLQLYHASKLLANAASWSFMSSQQPQFTLITLHPTPVFGHHILQTHSSELAICTNDYLFGSIMSGVALSPTNCVHVLDVADAHLRALDEARVQGNASYLISGPAPLCDETVGLLEKYYPDAGWKIRAGGETGFWGIDTGKVERELGLEWRSYEMMLREVMDQQLGFLKVEGA</sequence>
<keyword evidence="1" id="KW-0560">Oxidoreductase</keyword>
<dbReference type="RefSeq" id="XP_031006165.1">
    <property type="nucleotide sequence ID" value="XM_031147931.1"/>
</dbReference>
<dbReference type="PANTHER" id="PTHR10366">
    <property type="entry name" value="NAD DEPENDENT EPIMERASE/DEHYDRATASE"/>
    <property type="match status" value="1"/>
</dbReference>
<dbReference type="Pfam" id="PF01370">
    <property type="entry name" value="Epimerase"/>
    <property type="match status" value="1"/>
</dbReference>
<evidence type="ECO:0000256" key="2">
    <source>
        <dbReference type="ARBA" id="ARBA00023445"/>
    </source>
</evidence>
<protein>
    <submittedName>
        <fullName evidence="4">Uncharacterized oxidoreductase</fullName>
    </submittedName>
</protein>
<evidence type="ECO:0000313" key="4">
    <source>
        <dbReference type="EMBL" id="TVY27377.1"/>
    </source>
</evidence>
<name>A0A8H8R2L8_9HELO</name>
<dbReference type="Gene3D" id="3.40.50.720">
    <property type="entry name" value="NAD(P)-binding Rossmann-like Domain"/>
    <property type="match status" value="1"/>
</dbReference>
<dbReference type="PANTHER" id="PTHR10366:SF812">
    <property type="entry name" value="VPS9 DOMAIN-CONTAINING PROTEIN"/>
    <property type="match status" value="1"/>
</dbReference>
<dbReference type="InterPro" id="IPR001509">
    <property type="entry name" value="Epimerase_deHydtase"/>
</dbReference>
<dbReference type="Proteomes" id="UP000431533">
    <property type="component" value="Unassembled WGS sequence"/>
</dbReference>
<reference evidence="4 5" key="1">
    <citation type="submission" date="2018-05" db="EMBL/GenBank/DDBJ databases">
        <title>Genome sequencing and assembly of the regulated plant pathogen Lachnellula willkommii and related sister species for the development of diagnostic species identification markers.</title>
        <authorList>
            <person name="Giroux E."/>
            <person name="Bilodeau G."/>
        </authorList>
    </citation>
    <scope>NUCLEOTIDE SEQUENCE [LARGE SCALE GENOMIC DNA]</scope>
    <source>
        <strain evidence="4 5">CBS 185.66</strain>
    </source>
</reference>
<dbReference type="InterPro" id="IPR036291">
    <property type="entry name" value="NAD(P)-bd_dom_sf"/>
</dbReference>